<feature type="compositionally biased region" description="Low complexity" evidence="1">
    <location>
        <begin position="127"/>
        <end position="138"/>
    </location>
</feature>
<dbReference type="EMBL" id="FRAJ01000004">
    <property type="protein sequence ID" value="SHJ81969.1"/>
    <property type="molecule type" value="Genomic_DNA"/>
</dbReference>
<dbReference type="CDD" id="cd05379">
    <property type="entry name" value="CAP_bacterial"/>
    <property type="match status" value="1"/>
</dbReference>
<keyword evidence="4" id="KW-1185">Reference proteome</keyword>
<reference evidence="3 4" key="1">
    <citation type="submission" date="2016-11" db="EMBL/GenBank/DDBJ databases">
        <authorList>
            <person name="Jaros S."/>
            <person name="Januszkiewicz K."/>
            <person name="Wedrychowicz H."/>
        </authorList>
    </citation>
    <scope>NUCLEOTIDE SEQUENCE [LARGE SCALE GENOMIC DNA]</scope>
    <source>
        <strain evidence="3 4">DSM 14501</strain>
    </source>
</reference>
<dbReference type="STRING" id="1121266.SAMN02745883_00513"/>
<evidence type="ECO:0000313" key="3">
    <source>
        <dbReference type="EMBL" id="SHJ81969.1"/>
    </source>
</evidence>
<dbReference type="Proteomes" id="UP000184082">
    <property type="component" value="Unassembled WGS sequence"/>
</dbReference>
<name>A0A1M6MES0_9FIRM</name>
<dbReference type="Pfam" id="PF00188">
    <property type="entry name" value="CAP"/>
    <property type="match status" value="1"/>
</dbReference>
<protein>
    <submittedName>
        <fullName evidence="3">Uncharacterized conserved protein YkwD, contains CAP (CSP/antigen 5/PR1) domain</fullName>
    </submittedName>
</protein>
<feature type="region of interest" description="Disordered" evidence="1">
    <location>
        <begin position="117"/>
        <end position="138"/>
    </location>
</feature>
<dbReference type="InterPro" id="IPR014044">
    <property type="entry name" value="CAP_dom"/>
</dbReference>
<accession>A0A1M6MES0</accession>
<organism evidence="3 4">
    <name type="scientific">Caminicella sporogenes DSM 14501</name>
    <dbReference type="NCBI Taxonomy" id="1121266"/>
    <lineage>
        <taxon>Bacteria</taxon>
        <taxon>Bacillati</taxon>
        <taxon>Bacillota</taxon>
        <taxon>Clostridia</taxon>
        <taxon>Peptostreptococcales</taxon>
        <taxon>Caminicellaceae</taxon>
        <taxon>Caminicella</taxon>
    </lineage>
</organism>
<proteinExistence type="predicted"/>
<dbReference type="Gene3D" id="3.40.33.10">
    <property type="entry name" value="CAP"/>
    <property type="match status" value="1"/>
</dbReference>
<gene>
    <name evidence="3" type="ORF">SAMN02745883_00513</name>
</gene>
<sequence length="295" mass="33427">MKYKKLISKITLGTIFSTSIFSFALLDTYAYESIYRKGNQIVRTYTSSSNNFSSVNTYNTYSYTNSKEYISNNETYNKNTSTSKILTKTNDSINKNEKIYIQGSKIIRVYGTTSNSNNTYDKNLSKNDTPSNNNIDNNSLNLTNDSLQTKITTSSSSTLTDYQIKSLVYEMLDLINTERKNNGLKPLILDEKLTSVAQLKAKDMAENNYLSHTSPTYGSVYSMIKNADINYYSAGENIAKAYSIKSAHINFMNSWIHRKAILSPNFTHIGIGIDKPQNSNMYKISVMFIEKNRGL</sequence>
<feature type="domain" description="SCP" evidence="2">
    <location>
        <begin position="172"/>
        <end position="278"/>
    </location>
</feature>
<dbReference type="InterPro" id="IPR035940">
    <property type="entry name" value="CAP_sf"/>
</dbReference>
<evidence type="ECO:0000313" key="4">
    <source>
        <dbReference type="Proteomes" id="UP000184082"/>
    </source>
</evidence>
<dbReference type="PANTHER" id="PTHR31157">
    <property type="entry name" value="SCP DOMAIN-CONTAINING PROTEIN"/>
    <property type="match status" value="1"/>
</dbReference>
<dbReference type="AlphaFoldDB" id="A0A1M6MES0"/>
<evidence type="ECO:0000256" key="1">
    <source>
        <dbReference type="SAM" id="MobiDB-lite"/>
    </source>
</evidence>
<dbReference type="PANTHER" id="PTHR31157:SF1">
    <property type="entry name" value="SCP DOMAIN-CONTAINING PROTEIN"/>
    <property type="match status" value="1"/>
</dbReference>
<evidence type="ECO:0000259" key="2">
    <source>
        <dbReference type="Pfam" id="PF00188"/>
    </source>
</evidence>
<dbReference type="SUPFAM" id="SSF55797">
    <property type="entry name" value="PR-1-like"/>
    <property type="match status" value="1"/>
</dbReference>
<dbReference type="RefSeq" id="WP_072965823.1">
    <property type="nucleotide sequence ID" value="NZ_FRAJ01000004.1"/>
</dbReference>